<reference evidence="1 2" key="1">
    <citation type="journal article" date="2021" name="Arch. Microbiol.">
        <title>Thalassobius aquimarinus sp. nov., isolated from the Sea of Japan seashore.</title>
        <authorList>
            <person name="Kurilenko V.V."/>
            <person name="Romanenko L.A."/>
            <person name="Chernysheva N.Y."/>
            <person name="Velansky P.V."/>
            <person name="Tekutyeva L.A."/>
            <person name="Isaeva M.P."/>
            <person name="Mikhailov V.V."/>
        </authorList>
    </citation>
    <scope>NUCLEOTIDE SEQUENCE [LARGE SCALE GENOMIC DNA]</scope>
    <source>
        <strain evidence="1 2">KMM 8518</strain>
    </source>
</reference>
<keyword evidence="2" id="KW-1185">Reference proteome</keyword>
<evidence type="ECO:0008006" key="3">
    <source>
        <dbReference type="Google" id="ProtNLM"/>
    </source>
</evidence>
<dbReference type="Proteomes" id="UP001195941">
    <property type="component" value="Unassembled WGS sequence"/>
</dbReference>
<accession>A0ABS5HV37</accession>
<gene>
    <name evidence="1" type="ORF">IT775_17070</name>
</gene>
<comment type="caution">
    <text evidence="1">The sequence shown here is derived from an EMBL/GenBank/DDBJ whole genome shotgun (WGS) entry which is preliminary data.</text>
</comment>
<sequence>MATQAVNVSIAKNGLRDRVGSILAGLSAGLNDYMTRRSRIDQVQKLDAKSDAELAALGLKREEIPRYVFRDMFYL</sequence>
<organism evidence="1 2">
    <name type="scientific">Thalassovita aquimarina</name>
    <dbReference type="NCBI Taxonomy" id="2785917"/>
    <lineage>
        <taxon>Bacteria</taxon>
        <taxon>Pseudomonadati</taxon>
        <taxon>Pseudomonadota</taxon>
        <taxon>Alphaproteobacteria</taxon>
        <taxon>Rhodobacterales</taxon>
        <taxon>Roseobacteraceae</taxon>
        <taxon>Thalassovita</taxon>
    </lineage>
</organism>
<dbReference type="EMBL" id="JADMKU010000019">
    <property type="protein sequence ID" value="MBR9652832.1"/>
    <property type="molecule type" value="Genomic_DNA"/>
</dbReference>
<proteinExistence type="predicted"/>
<protein>
    <recommendedName>
        <fullName evidence="3">DUF1127 domain-containing protein</fullName>
    </recommendedName>
</protein>
<evidence type="ECO:0000313" key="2">
    <source>
        <dbReference type="Proteomes" id="UP001195941"/>
    </source>
</evidence>
<name>A0ABS5HV37_9RHOB</name>
<evidence type="ECO:0000313" key="1">
    <source>
        <dbReference type="EMBL" id="MBR9652832.1"/>
    </source>
</evidence>